<dbReference type="NCBIfam" id="TIGR01484">
    <property type="entry name" value="HAD-SF-IIB"/>
    <property type="match status" value="1"/>
</dbReference>
<organism evidence="1 2">
    <name type="scientific">Holdemanella biformis</name>
    <dbReference type="NCBI Taxonomy" id="1735"/>
    <lineage>
        <taxon>Bacteria</taxon>
        <taxon>Bacillati</taxon>
        <taxon>Bacillota</taxon>
        <taxon>Erysipelotrichia</taxon>
        <taxon>Erysipelotrichales</taxon>
        <taxon>Erysipelotrichaceae</taxon>
        <taxon>Holdemanella</taxon>
    </lineage>
</organism>
<reference evidence="1 2" key="1">
    <citation type="submission" date="2018-08" db="EMBL/GenBank/DDBJ databases">
        <title>A genome reference for cultivated species of the human gut microbiota.</title>
        <authorList>
            <person name="Zou Y."/>
            <person name="Xue W."/>
            <person name="Luo G."/>
        </authorList>
    </citation>
    <scope>NUCLEOTIDE SEQUENCE [LARGE SCALE GENOMIC DNA]</scope>
    <source>
        <strain evidence="1 2">AF22-10AC</strain>
    </source>
</reference>
<sequence>MISSNKKEVQHETCFFRCRWHTISSRGYIPESAIKACIQAQKNGHKIILCTGRQRIEIFGPMLEIDYDAIIAGSGATIECEHKIIEENTLSKEESQYLSNYLLKNNIPANFESSTGIYATQYTKDTMLKMVEEQCAGKTQEEKAKHGLTILTSQITVVDNIQDLIYNKVSVIDNGKTPYKKIQQDLSDKYDVIPATFAPLGKESGEVTSYHINKATGMDAVIKYFHADIKDTIAIGDGFNDLPMFKKAHLSIAMGNAPQEIKDKANRITTSLDEDGIYHAFKELNLI</sequence>
<dbReference type="Proteomes" id="UP000285274">
    <property type="component" value="Unassembled WGS sequence"/>
</dbReference>
<dbReference type="NCBIfam" id="TIGR00099">
    <property type="entry name" value="Cof-subfamily"/>
    <property type="match status" value="1"/>
</dbReference>
<dbReference type="InterPro" id="IPR006379">
    <property type="entry name" value="HAD-SF_hydro_IIB"/>
</dbReference>
<name>A0A412J4H3_9FIRM</name>
<dbReference type="GO" id="GO:0005829">
    <property type="term" value="C:cytosol"/>
    <property type="evidence" value="ECO:0007669"/>
    <property type="project" value="TreeGrafter"/>
</dbReference>
<dbReference type="InterPro" id="IPR036412">
    <property type="entry name" value="HAD-like_sf"/>
</dbReference>
<dbReference type="GO" id="GO:0000287">
    <property type="term" value="F:magnesium ion binding"/>
    <property type="evidence" value="ECO:0007669"/>
    <property type="project" value="TreeGrafter"/>
</dbReference>
<accession>A0A412J4H3</accession>
<protein>
    <submittedName>
        <fullName evidence="1">Cof-type HAD-IIB family hydrolase</fullName>
    </submittedName>
</protein>
<dbReference type="Gene3D" id="3.30.1240.10">
    <property type="match status" value="1"/>
</dbReference>
<comment type="caution">
    <text evidence="1">The sequence shown here is derived from an EMBL/GenBank/DDBJ whole genome shotgun (WGS) entry which is preliminary data.</text>
</comment>
<dbReference type="PANTHER" id="PTHR10000">
    <property type="entry name" value="PHOSPHOSERINE PHOSPHATASE"/>
    <property type="match status" value="1"/>
</dbReference>
<proteinExistence type="predicted"/>
<dbReference type="Gene3D" id="3.40.50.1000">
    <property type="entry name" value="HAD superfamily/HAD-like"/>
    <property type="match status" value="1"/>
</dbReference>
<dbReference type="RefSeq" id="WP_118319722.1">
    <property type="nucleotide sequence ID" value="NZ_QRVM01000012.1"/>
</dbReference>
<dbReference type="PANTHER" id="PTHR10000:SF25">
    <property type="entry name" value="PHOSPHATASE YKRA-RELATED"/>
    <property type="match status" value="1"/>
</dbReference>
<dbReference type="EMBL" id="QRVM01000012">
    <property type="protein sequence ID" value="RGS47511.1"/>
    <property type="molecule type" value="Genomic_DNA"/>
</dbReference>
<dbReference type="InterPro" id="IPR000150">
    <property type="entry name" value="Cof"/>
</dbReference>
<evidence type="ECO:0000313" key="2">
    <source>
        <dbReference type="Proteomes" id="UP000285274"/>
    </source>
</evidence>
<dbReference type="InterPro" id="IPR023214">
    <property type="entry name" value="HAD_sf"/>
</dbReference>
<dbReference type="Pfam" id="PF08282">
    <property type="entry name" value="Hydrolase_3"/>
    <property type="match status" value="1"/>
</dbReference>
<evidence type="ECO:0000313" key="1">
    <source>
        <dbReference type="EMBL" id="RGS47511.1"/>
    </source>
</evidence>
<dbReference type="SUPFAM" id="SSF56784">
    <property type="entry name" value="HAD-like"/>
    <property type="match status" value="1"/>
</dbReference>
<dbReference type="PROSITE" id="PS01229">
    <property type="entry name" value="COF_2"/>
    <property type="match status" value="1"/>
</dbReference>
<dbReference type="AlphaFoldDB" id="A0A412J4H3"/>
<gene>
    <name evidence="1" type="ORF">DWX92_04085</name>
</gene>
<dbReference type="GO" id="GO:0016791">
    <property type="term" value="F:phosphatase activity"/>
    <property type="evidence" value="ECO:0007669"/>
    <property type="project" value="TreeGrafter"/>
</dbReference>
<keyword evidence="1" id="KW-0378">Hydrolase</keyword>